<dbReference type="Proteomes" id="UP000051511">
    <property type="component" value="Unassembled WGS sequence"/>
</dbReference>
<organism evidence="1 2">
    <name type="scientific">Companilactobacillus crustorum</name>
    <dbReference type="NCBI Taxonomy" id="392416"/>
    <lineage>
        <taxon>Bacteria</taxon>
        <taxon>Bacillati</taxon>
        <taxon>Bacillota</taxon>
        <taxon>Bacilli</taxon>
        <taxon>Lactobacillales</taxon>
        <taxon>Lactobacillaceae</taxon>
        <taxon>Companilactobacillus</taxon>
    </lineage>
</organism>
<protein>
    <submittedName>
        <fullName evidence="1">Uncharacterized protein</fullName>
    </submittedName>
</protein>
<keyword evidence="2" id="KW-1185">Reference proteome</keyword>
<sequence>MIILLFKNVIFHYARNGLERHGRRLKPIEIQIVSKSSLILGRQKSPTKNNLMT</sequence>
<evidence type="ECO:0000313" key="1">
    <source>
        <dbReference type="EMBL" id="KRO21835.1"/>
    </source>
</evidence>
<dbReference type="EMBL" id="JQCK01000001">
    <property type="protein sequence ID" value="KRO21835.1"/>
    <property type="molecule type" value="Genomic_DNA"/>
</dbReference>
<gene>
    <name evidence="1" type="ORF">IV63_GL000090</name>
</gene>
<proteinExistence type="predicted"/>
<accession>A0ABR5QFT4</accession>
<name>A0ABR5QFT4_9LACO</name>
<reference evidence="1 2" key="1">
    <citation type="journal article" date="2015" name="Genome Announc.">
        <title>Expanding the biotechnology potential of lactobacilli through comparative genomics of 213 strains and associated genera.</title>
        <authorList>
            <person name="Sun Z."/>
            <person name="Harris H.M."/>
            <person name="McCann A."/>
            <person name="Guo C."/>
            <person name="Argimon S."/>
            <person name="Zhang W."/>
            <person name="Yang X."/>
            <person name="Jeffery I.B."/>
            <person name="Cooney J.C."/>
            <person name="Kagawa T.F."/>
            <person name="Liu W."/>
            <person name="Song Y."/>
            <person name="Salvetti E."/>
            <person name="Wrobel A."/>
            <person name="Rasinkangas P."/>
            <person name="Parkhill J."/>
            <person name="Rea M.C."/>
            <person name="O'Sullivan O."/>
            <person name="Ritari J."/>
            <person name="Douillard F.P."/>
            <person name="Paul Ross R."/>
            <person name="Yang R."/>
            <person name="Briner A.E."/>
            <person name="Felis G.E."/>
            <person name="de Vos W.M."/>
            <person name="Barrangou R."/>
            <person name="Klaenhammer T.R."/>
            <person name="Caufield P.W."/>
            <person name="Cui Y."/>
            <person name="Zhang H."/>
            <person name="O'Toole P.W."/>
        </authorList>
    </citation>
    <scope>NUCLEOTIDE SEQUENCE [LARGE SCALE GENOMIC DNA]</scope>
    <source>
        <strain evidence="1 2">LMG 23699</strain>
    </source>
</reference>
<evidence type="ECO:0000313" key="2">
    <source>
        <dbReference type="Proteomes" id="UP000051511"/>
    </source>
</evidence>
<comment type="caution">
    <text evidence="1">The sequence shown here is derived from an EMBL/GenBank/DDBJ whole genome shotgun (WGS) entry which is preliminary data.</text>
</comment>